<keyword evidence="2" id="KW-1133">Transmembrane helix</keyword>
<keyword evidence="2" id="KW-0812">Transmembrane</keyword>
<evidence type="ECO:0000313" key="4">
    <source>
        <dbReference type="Proteomes" id="UP000244189"/>
    </source>
</evidence>
<dbReference type="Proteomes" id="UP000244189">
    <property type="component" value="Unassembled WGS sequence"/>
</dbReference>
<proteinExistence type="predicted"/>
<dbReference type="EMBL" id="QAOG01000008">
    <property type="protein sequence ID" value="PTQ58531.1"/>
    <property type="molecule type" value="Genomic_DNA"/>
</dbReference>
<name>A0A2T5GGR9_9SPHN</name>
<gene>
    <name evidence="3" type="ORF">C8J26_3834</name>
</gene>
<keyword evidence="2" id="KW-0472">Membrane</keyword>
<feature type="region of interest" description="Disordered" evidence="1">
    <location>
        <begin position="1"/>
        <end position="23"/>
    </location>
</feature>
<feature type="transmembrane region" description="Helical" evidence="2">
    <location>
        <begin position="73"/>
        <end position="93"/>
    </location>
</feature>
<evidence type="ECO:0000256" key="1">
    <source>
        <dbReference type="SAM" id="MobiDB-lite"/>
    </source>
</evidence>
<sequence length="268" mass="28950">MSMDLVGKARHPLAMNDDTGPQQPMIHRARTIATGLADVGLTHAEELLRRLSPEGREQARREREAKARRQKRVMIRLVLAAMASLVAFGLVAIVAPAGLSLAVASVLMLLLVTLVFLRADPPAPGREALTEAPLATLAEHATIWLAAQRRGLPPPALVLADAMAGRLEALAPQLARLDSRSPAAASLRKLIAEELPALVQGWRMVPIPARRIRHADGRTPDEHLVNGLQIIDAELGRASEQLGKTTLDDIAVQGRYLELKYSDTGHAI</sequence>
<protein>
    <submittedName>
        <fullName evidence="3">Uncharacterized protein</fullName>
    </submittedName>
</protein>
<keyword evidence="4" id="KW-1185">Reference proteome</keyword>
<accession>A0A2T5GGR9</accession>
<dbReference type="AlphaFoldDB" id="A0A2T5GGR9"/>
<organism evidence="3 4">
    <name type="scientific">Sphingomonas aurantiaca</name>
    <dbReference type="NCBI Taxonomy" id="185949"/>
    <lineage>
        <taxon>Bacteria</taxon>
        <taxon>Pseudomonadati</taxon>
        <taxon>Pseudomonadota</taxon>
        <taxon>Alphaproteobacteria</taxon>
        <taxon>Sphingomonadales</taxon>
        <taxon>Sphingomonadaceae</taxon>
        <taxon>Sphingomonas</taxon>
    </lineage>
</organism>
<feature type="transmembrane region" description="Helical" evidence="2">
    <location>
        <begin position="99"/>
        <end position="117"/>
    </location>
</feature>
<comment type="caution">
    <text evidence="3">The sequence shown here is derived from an EMBL/GenBank/DDBJ whole genome shotgun (WGS) entry which is preliminary data.</text>
</comment>
<evidence type="ECO:0000256" key="2">
    <source>
        <dbReference type="SAM" id="Phobius"/>
    </source>
</evidence>
<reference evidence="3 4" key="1">
    <citation type="submission" date="2018-04" db="EMBL/GenBank/DDBJ databases">
        <title>Genomic Encyclopedia of Type Strains, Phase III (KMG-III): the genomes of soil and plant-associated and newly described type strains.</title>
        <authorList>
            <person name="Whitman W."/>
        </authorList>
    </citation>
    <scope>NUCLEOTIDE SEQUENCE [LARGE SCALE GENOMIC DNA]</scope>
    <source>
        <strain evidence="3 4">MA101b</strain>
    </source>
</reference>
<evidence type="ECO:0000313" key="3">
    <source>
        <dbReference type="EMBL" id="PTQ58531.1"/>
    </source>
</evidence>